<sequence length="189" mass="20989">MVAIQKRMRLATFSSVFLFLGCQSNHWRWLLFPVNIKEATASFPFSSPCRLKLQNSHEITDPELLLLSLFFFTNFCQGTTEVVGCYIETKEGNSLLVLSCALTCQLNQPKPSPEVEISLQSRRQQDLRCAPCLLSNEEVEHPPPELLPPHVFPLRISPPEQKESSSAASSLLFSSDQPSTGGAPLLAIS</sequence>
<proteinExistence type="predicted"/>
<name>A0A9R1UW76_LACSA</name>
<dbReference type="EMBL" id="NBSK02000008">
    <property type="protein sequence ID" value="KAJ0193995.1"/>
    <property type="molecule type" value="Genomic_DNA"/>
</dbReference>
<keyword evidence="3" id="KW-1185">Reference proteome</keyword>
<dbReference type="Gramene" id="rna-gnl|WGS:NBSK|LSAT_8X140400_mrna">
    <property type="protein sequence ID" value="cds-PLY86741.1"/>
    <property type="gene ID" value="gene-LSAT_8X140400"/>
</dbReference>
<dbReference type="AlphaFoldDB" id="A0A9R1UW76"/>
<gene>
    <name evidence="2" type="ORF">LSAT_V11C800444900</name>
</gene>
<dbReference type="Proteomes" id="UP000235145">
    <property type="component" value="Unassembled WGS sequence"/>
</dbReference>
<comment type="caution">
    <text evidence="2">The sequence shown here is derived from an EMBL/GenBank/DDBJ whole genome shotgun (WGS) entry which is preliminary data.</text>
</comment>
<protein>
    <submittedName>
        <fullName evidence="2">Uncharacterized protein</fullName>
    </submittedName>
</protein>
<evidence type="ECO:0000313" key="3">
    <source>
        <dbReference type="Proteomes" id="UP000235145"/>
    </source>
</evidence>
<feature type="region of interest" description="Disordered" evidence="1">
    <location>
        <begin position="140"/>
        <end position="189"/>
    </location>
</feature>
<organism evidence="2 3">
    <name type="scientific">Lactuca sativa</name>
    <name type="common">Garden lettuce</name>
    <dbReference type="NCBI Taxonomy" id="4236"/>
    <lineage>
        <taxon>Eukaryota</taxon>
        <taxon>Viridiplantae</taxon>
        <taxon>Streptophyta</taxon>
        <taxon>Embryophyta</taxon>
        <taxon>Tracheophyta</taxon>
        <taxon>Spermatophyta</taxon>
        <taxon>Magnoliopsida</taxon>
        <taxon>eudicotyledons</taxon>
        <taxon>Gunneridae</taxon>
        <taxon>Pentapetalae</taxon>
        <taxon>asterids</taxon>
        <taxon>campanulids</taxon>
        <taxon>Asterales</taxon>
        <taxon>Asteraceae</taxon>
        <taxon>Cichorioideae</taxon>
        <taxon>Cichorieae</taxon>
        <taxon>Lactucinae</taxon>
        <taxon>Lactuca</taxon>
    </lineage>
</organism>
<evidence type="ECO:0000313" key="2">
    <source>
        <dbReference type="EMBL" id="KAJ0193995.1"/>
    </source>
</evidence>
<accession>A0A9R1UW76</accession>
<dbReference type="PROSITE" id="PS51257">
    <property type="entry name" value="PROKAR_LIPOPROTEIN"/>
    <property type="match status" value="1"/>
</dbReference>
<reference evidence="2 3" key="1">
    <citation type="journal article" date="2017" name="Nat. Commun.">
        <title>Genome assembly with in vitro proximity ligation data and whole-genome triplication in lettuce.</title>
        <authorList>
            <person name="Reyes-Chin-Wo S."/>
            <person name="Wang Z."/>
            <person name="Yang X."/>
            <person name="Kozik A."/>
            <person name="Arikit S."/>
            <person name="Song C."/>
            <person name="Xia L."/>
            <person name="Froenicke L."/>
            <person name="Lavelle D.O."/>
            <person name="Truco M.J."/>
            <person name="Xia R."/>
            <person name="Zhu S."/>
            <person name="Xu C."/>
            <person name="Xu H."/>
            <person name="Xu X."/>
            <person name="Cox K."/>
            <person name="Korf I."/>
            <person name="Meyers B.C."/>
            <person name="Michelmore R.W."/>
        </authorList>
    </citation>
    <scope>NUCLEOTIDE SEQUENCE [LARGE SCALE GENOMIC DNA]</scope>
    <source>
        <strain evidence="3">cv. Salinas</strain>
        <tissue evidence="2">Seedlings</tissue>
    </source>
</reference>
<feature type="compositionally biased region" description="Low complexity" evidence="1">
    <location>
        <begin position="164"/>
        <end position="175"/>
    </location>
</feature>
<evidence type="ECO:0000256" key="1">
    <source>
        <dbReference type="SAM" id="MobiDB-lite"/>
    </source>
</evidence>